<organism evidence="1 2">
    <name type="scientific">Ligilactobacillus faecis</name>
    <dbReference type="NCBI Taxonomy" id="762833"/>
    <lineage>
        <taxon>Bacteria</taxon>
        <taxon>Bacillati</taxon>
        <taxon>Bacillota</taxon>
        <taxon>Bacilli</taxon>
        <taxon>Lactobacillales</taxon>
        <taxon>Lactobacillaceae</taxon>
        <taxon>Ligilactobacillus</taxon>
    </lineage>
</organism>
<protein>
    <submittedName>
        <fullName evidence="1">Uncharacterized protein</fullName>
    </submittedName>
</protein>
<dbReference type="EMBL" id="JBCLUF010000002">
    <property type="protein sequence ID" value="MEY8661440.1"/>
    <property type="molecule type" value="Genomic_DNA"/>
</dbReference>
<evidence type="ECO:0000313" key="1">
    <source>
        <dbReference type="EMBL" id="MEY8661440.1"/>
    </source>
</evidence>
<name>A0ABV4DLT2_9LACO</name>
<dbReference type="Proteomes" id="UP001565236">
    <property type="component" value="Unassembled WGS sequence"/>
</dbReference>
<gene>
    <name evidence="1" type="ORF">AALT52_00820</name>
</gene>
<dbReference type="RefSeq" id="WP_369940067.1">
    <property type="nucleotide sequence ID" value="NZ_JBCLUF010000002.1"/>
</dbReference>
<proteinExistence type="predicted"/>
<comment type="caution">
    <text evidence="1">The sequence shown here is derived from an EMBL/GenBank/DDBJ whole genome shotgun (WGS) entry which is preliminary data.</text>
</comment>
<accession>A0ABV4DLT2</accession>
<sequence>MRQCEYCGKELKGYYLQVDRDFFDNQMIFFDSGAFCDKDCFTCSLAECGVIEDKEL</sequence>
<keyword evidence="2" id="KW-1185">Reference proteome</keyword>
<reference evidence="1 2" key="1">
    <citation type="submission" date="2024-03" db="EMBL/GenBank/DDBJ databases">
        <title>Mouse gut bacterial collection (mGBC) of GemPharmatech.</title>
        <authorList>
            <person name="He Y."/>
            <person name="Dong L."/>
            <person name="Wu D."/>
            <person name="Gao X."/>
            <person name="Lin Z."/>
        </authorList>
    </citation>
    <scope>NUCLEOTIDE SEQUENCE [LARGE SCALE GENOMIC DNA]</scope>
    <source>
        <strain evidence="1 2">15-30</strain>
    </source>
</reference>
<evidence type="ECO:0000313" key="2">
    <source>
        <dbReference type="Proteomes" id="UP001565236"/>
    </source>
</evidence>